<comment type="function">
    <text evidence="1">Could be involved in insertion of integral membrane proteins into the membrane.</text>
</comment>
<proteinExistence type="inferred from homology"/>
<gene>
    <name evidence="3" type="primary">yidD</name>
    <name evidence="3" type="ORF">FEZ63_12890</name>
</gene>
<reference evidence="3 4" key="1">
    <citation type="journal article" date="2019" name="Microorganisms">
        <title>Genome Insights into the Novel Species Microvirga brassicacearum, a Rapeseed Endophyte with Biotechnological Potential.</title>
        <authorList>
            <person name="Jimenez-Gomez A."/>
            <person name="Saati-Santamaria Z."/>
            <person name="Igual J.M."/>
            <person name="Rivas R."/>
            <person name="Mateos P.F."/>
            <person name="Garcia-Fraile P."/>
        </authorList>
    </citation>
    <scope>NUCLEOTIDE SEQUENCE [LARGE SCALE GENOMIC DNA]</scope>
    <source>
        <strain evidence="3 4">CDVBN77</strain>
    </source>
</reference>
<evidence type="ECO:0000256" key="2">
    <source>
        <dbReference type="SAM" id="MobiDB-lite"/>
    </source>
</evidence>
<comment type="subcellular location">
    <subcellularLocation>
        <location evidence="1">Cell membrane</location>
        <topology evidence="1">Peripheral membrane protein</topology>
        <orientation evidence="1">Cytoplasmic side</orientation>
    </subcellularLocation>
</comment>
<comment type="similarity">
    <text evidence="1">Belongs to the UPF0161 family.</text>
</comment>
<dbReference type="OrthoDB" id="9801753at2"/>
<keyword evidence="1" id="KW-1003">Cell membrane</keyword>
<dbReference type="PANTHER" id="PTHR33383">
    <property type="entry name" value="MEMBRANE PROTEIN INSERTION EFFICIENCY FACTOR-RELATED"/>
    <property type="match status" value="1"/>
</dbReference>
<dbReference type="GO" id="GO:0005886">
    <property type="term" value="C:plasma membrane"/>
    <property type="evidence" value="ECO:0007669"/>
    <property type="project" value="UniProtKB-SubCell"/>
</dbReference>
<dbReference type="NCBIfam" id="TIGR00278">
    <property type="entry name" value="membrane protein insertion efficiency factor YidD"/>
    <property type="match status" value="1"/>
</dbReference>
<dbReference type="Pfam" id="PF01809">
    <property type="entry name" value="YidD"/>
    <property type="match status" value="1"/>
</dbReference>
<comment type="caution">
    <text evidence="3">The sequence shown here is derived from an EMBL/GenBank/DDBJ whole genome shotgun (WGS) entry which is preliminary data.</text>
</comment>
<evidence type="ECO:0000313" key="4">
    <source>
        <dbReference type="Proteomes" id="UP000325684"/>
    </source>
</evidence>
<dbReference type="EMBL" id="VCMV01000019">
    <property type="protein sequence ID" value="KAB0266639.1"/>
    <property type="molecule type" value="Genomic_DNA"/>
</dbReference>
<sequence length="150" mass="16290">MGRSRRAGAASRLQGPARVDPLDFRRGRGRARSDRGRTGRLMANLAQTAAHAAIRGYQLTLSGLIGRQCRHLPSCSEYTDEAIQRHGFWPGGWIGAARICRCGPFGTSGLDLVPETLPESAAWYKPWAYGRWRGVNAPAITCEAVEPDGG</sequence>
<evidence type="ECO:0000256" key="1">
    <source>
        <dbReference type="HAMAP-Rule" id="MF_00386"/>
    </source>
</evidence>
<organism evidence="3 4">
    <name type="scientific">Microvirga brassicacearum</name>
    <dbReference type="NCBI Taxonomy" id="2580413"/>
    <lineage>
        <taxon>Bacteria</taxon>
        <taxon>Pseudomonadati</taxon>
        <taxon>Pseudomonadota</taxon>
        <taxon>Alphaproteobacteria</taxon>
        <taxon>Hyphomicrobiales</taxon>
        <taxon>Methylobacteriaceae</taxon>
        <taxon>Microvirga</taxon>
    </lineage>
</organism>
<keyword evidence="1" id="KW-0472">Membrane</keyword>
<feature type="region of interest" description="Disordered" evidence="2">
    <location>
        <begin position="1"/>
        <end position="37"/>
    </location>
</feature>
<dbReference type="SMART" id="SM01234">
    <property type="entry name" value="Haemolytic"/>
    <property type="match status" value="1"/>
</dbReference>
<accession>A0A5N3PA68</accession>
<evidence type="ECO:0000313" key="3">
    <source>
        <dbReference type="EMBL" id="KAB0266639.1"/>
    </source>
</evidence>
<dbReference type="PANTHER" id="PTHR33383:SF1">
    <property type="entry name" value="MEMBRANE PROTEIN INSERTION EFFICIENCY FACTOR-RELATED"/>
    <property type="match status" value="1"/>
</dbReference>
<protein>
    <recommendedName>
        <fullName evidence="1">Putative membrane protein insertion efficiency factor</fullName>
    </recommendedName>
</protein>
<dbReference type="HAMAP" id="MF_00386">
    <property type="entry name" value="UPF0161_YidD"/>
    <property type="match status" value="1"/>
</dbReference>
<dbReference type="Proteomes" id="UP000325684">
    <property type="component" value="Unassembled WGS sequence"/>
</dbReference>
<feature type="compositionally biased region" description="Basic and acidic residues" evidence="2">
    <location>
        <begin position="20"/>
        <end position="37"/>
    </location>
</feature>
<name>A0A5N3PA68_9HYPH</name>
<dbReference type="InterPro" id="IPR002696">
    <property type="entry name" value="Membr_insert_effic_factor_YidD"/>
</dbReference>
<dbReference type="AlphaFoldDB" id="A0A5N3PA68"/>
<keyword evidence="4" id="KW-1185">Reference proteome</keyword>